<dbReference type="Pfam" id="PF03330">
    <property type="entry name" value="DPBB_1"/>
    <property type="match status" value="1"/>
</dbReference>
<dbReference type="AlphaFoldDB" id="A0A9N8WP41"/>
<feature type="region of interest" description="Disordered" evidence="2">
    <location>
        <begin position="42"/>
        <end position="205"/>
    </location>
</feature>
<gene>
    <name evidence="5" type="ORF">CPELLU_LOCUS1885</name>
</gene>
<dbReference type="PANTHER" id="PTHR31836:SF28">
    <property type="entry name" value="SRCR DOMAIN-CONTAINING PROTEIN-RELATED"/>
    <property type="match status" value="1"/>
</dbReference>
<comment type="caution">
    <text evidence="5">The sequence shown here is derived from an EMBL/GenBank/DDBJ whole genome shotgun (WGS) entry which is preliminary data.</text>
</comment>
<accession>A0A9N8WP41</accession>
<evidence type="ECO:0000313" key="5">
    <source>
        <dbReference type="EMBL" id="CAG8488967.1"/>
    </source>
</evidence>
<feature type="compositionally biased region" description="Polar residues" evidence="2">
    <location>
        <begin position="181"/>
        <end position="205"/>
    </location>
</feature>
<evidence type="ECO:0000256" key="2">
    <source>
        <dbReference type="SAM" id="MobiDB-lite"/>
    </source>
</evidence>
<dbReference type="OrthoDB" id="623670at2759"/>
<dbReference type="Proteomes" id="UP000789759">
    <property type="component" value="Unassembled WGS sequence"/>
</dbReference>
<protein>
    <submittedName>
        <fullName evidence="5">5460_t:CDS:1</fullName>
    </submittedName>
</protein>
<dbReference type="CDD" id="cd22191">
    <property type="entry name" value="DPBB_RlpA_EXP_N-like"/>
    <property type="match status" value="1"/>
</dbReference>
<organism evidence="5 6">
    <name type="scientific">Cetraspora pellucida</name>
    <dbReference type="NCBI Taxonomy" id="1433469"/>
    <lineage>
        <taxon>Eukaryota</taxon>
        <taxon>Fungi</taxon>
        <taxon>Fungi incertae sedis</taxon>
        <taxon>Mucoromycota</taxon>
        <taxon>Glomeromycotina</taxon>
        <taxon>Glomeromycetes</taxon>
        <taxon>Diversisporales</taxon>
        <taxon>Gigasporaceae</taxon>
        <taxon>Cetraspora</taxon>
    </lineage>
</organism>
<dbReference type="Gene3D" id="2.40.40.10">
    <property type="entry name" value="RlpA-like domain"/>
    <property type="match status" value="1"/>
</dbReference>
<keyword evidence="1 3" id="KW-0732">Signal</keyword>
<evidence type="ECO:0000313" key="6">
    <source>
        <dbReference type="Proteomes" id="UP000789759"/>
    </source>
</evidence>
<evidence type="ECO:0000256" key="1">
    <source>
        <dbReference type="ARBA" id="ARBA00022729"/>
    </source>
</evidence>
<dbReference type="EMBL" id="CAJVQA010000746">
    <property type="protein sequence ID" value="CAG8488967.1"/>
    <property type="molecule type" value="Genomic_DNA"/>
</dbReference>
<dbReference type="PANTHER" id="PTHR31836">
    <property type="match status" value="1"/>
</dbReference>
<reference evidence="5" key="1">
    <citation type="submission" date="2021-06" db="EMBL/GenBank/DDBJ databases">
        <authorList>
            <person name="Kallberg Y."/>
            <person name="Tangrot J."/>
            <person name="Rosling A."/>
        </authorList>
    </citation>
    <scope>NUCLEOTIDE SEQUENCE</scope>
    <source>
        <strain evidence="5">FL966</strain>
    </source>
</reference>
<name>A0A9N8WP41_9GLOM</name>
<feature type="signal peptide" evidence="3">
    <location>
        <begin position="1"/>
        <end position="22"/>
    </location>
</feature>
<dbReference type="InterPro" id="IPR036908">
    <property type="entry name" value="RlpA-like_sf"/>
</dbReference>
<sequence>MKSFSIFLSLNLLLAVVALSSAAPHSQPHHAELLPVNAPLIKRDNNSESNDNSDDDGWTKGIAVASKPKLSQRDEGSAPPVVPETTTVDTPAPSAPDANSPKTQDNTPQTNPPQVNTPQPNLSQDKTPQTYPPQENQPQSSNPGLNAPNTPSLSTDTSNPLADDGADRKKAPAATKLPNKPGTSVTTEASSKNTTITTVKNESESNVKSTFYEADQLDNAACYGRNGLKPYNAKSTDLIAALPMSTLDMCYQCLEVRNNDSKKSIIVKIIDKCAGCAPGCIDLTPGAFAQLGQLKQGVLNIAWRAVKCPASGQWPNYENST</sequence>
<feature type="chain" id="PRO_5040435068" evidence="3">
    <location>
        <begin position="23"/>
        <end position="321"/>
    </location>
</feature>
<dbReference type="InterPro" id="IPR009009">
    <property type="entry name" value="RlpA-like_DPBB"/>
</dbReference>
<keyword evidence="6" id="KW-1185">Reference proteome</keyword>
<dbReference type="SUPFAM" id="SSF50685">
    <property type="entry name" value="Barwin-like endoglucanases"/>
    <property type="match status" value="1"/>
</dbReference>
<feature type="compositionally biased region" description="Low complexity" evidence="2">
    <location>
        <begin position="132"/>
        <end position="143"/>
    </location>
</feature>
<feature type="compositionally biased region" description="Polar residues" evidence="2">
    <location>
        <begin position="147"/>
        <end position="160"/>
    </location>
</feature>
<dbReference type="InterPro" id="IPR051477">
    <property type="entry name" value="Expansin_CellWall"/>
</dbReference>
<proteinExistence type="predicted"/>
<evidence type="ECO:0000259" key="4">
    <source>
        <dbReference type="Pfam" id="PF03330"/>
    </source>
</evidence>
<feature type="domain" description="RlpA-like protein double-psi beta-barrel" evidence="4">
    <location>
        <begin position="252"/>
        <end position="302"/>
    </location>
</feature>
<evidence type="ECO:0000256" key="3">
    <source>
        <dbReference type="SAM" id="SignalP"/>
    </source>
</evidence>
<feature type="compositionally biased region" description="Low complexity" evidence="2">
    <location>
        <begin position="101"/>
        <end position="121"/>
    </location>
</feature>